<gene>
    <name evidence="1" type="ORF">G4V63_26165</name>
</gene>
<evidence type="ECO:0000313" key="2">
    <source>
        <dbReference type="Proteomes" id="UP000480266"/>
    </source>
</evidence>
<evidence type="ECO:0000313" key="1">
    <source>
        <dbReference type="EMBL" id="NGX98566.1"/>
    </source>
</evidence>
<dbReference type="Proteomes" id="UP000480266">
    <property type="component" value="Unassembled WGS sequence"/>
</dbReference>
<proteinExistence type="predicted"/>
<name>A0A7C9VJ63_9BRAD</name>
<dbReference type="AlphaFoldDB" id="A0A7C9VJ63"/>
<reference evidence="1" key="1">
    <citation type="submission" date="2020-02" db="EMBL/GenBank/DDBJ databases">
        <title>Draft genome sequence of Candidatus Afipia apatlaquensis IBT-C3, a potential strain for decolorization of textile dyes.</title>
        <authorList>
            <person name="Sanchez-Reyes A."/>
            <person name="Breton-Deval L."/>
            <person name="Mangelson H."/>
            <person name="Sanchez-Flores A."/>
        </authorList>
    </citation>
    <scope>NUCLEOTIDE SEQUENCE [LARGE SCALE GENOMIC DNA]</scope>
    <source>
        <strain evidence="1">IBT-C3</strain>
    </source>
</reference>
<sequence length="329" mass="38663">MPDIPTLPLPSVLPHSDAIKSSKQTKTDYESDCWEFQYEIHRYLGRITDDALRARYDNIVRNMHAIISDDRNVIPIHSFLSSWYWYRKEHQTRYEFALRNVPLHRPLPIVAQRDSSAAPARPRGPNAGDVLFRYGERKWLQNLMDFGRLRMKSAQEYALMEKDPARQDDERVKHSYSPGEYISLTMPDGLQVRPIGDLKYSTSGTDYFLYCVSMDWDSVLFDQFSGTDCCVVIKEPDEFARRLEHAAKNLLPGWYFHHCPIEYFDTYERRSKERIDNAMSKDFRFAYQKEYRFLFAGFGRPATGFIDLELGPLHDIAELHMRPEPPRVE</sequence>
<protein>
    <submittedName>
        <fullName evidence="1">Uncharacterized protein</fullName>
    </submittedName>
</protein>
<comment type="caution">
    <text evidence="1">The sequence shown here is derived from an EMBL/GenBank/DDBJ whole genome shotgun (WGS) entry which is preliminary data.</text>
</comment>
<keyword evidence="2" id="KW-1185">Reference proteome</keyword>
<accession>A0A7C9VJ63</accession>
<dbReference type="EMBL" id="JAAMRR010001330">
    <property type="protein sequence ID" value="NGX98566.1"/>
    <property type="molecule type" value="Genomic_DNA"/>
</dbReference>
<organism evidence="1 2">
    <name type="scientific">Candidatus Afipia apatlaquensis</name>
    <dbReference type="NCBI Taxonomy" id="2712852"/>
    <lineage>
        <taxon>Bacteria</taxon>
        <taxon>Pseudomonadati</taxon>
        <taxon>Pseudomonadota</taxon>
        <taxon>Alphaproteobacteria</taxon>
        <taxon>Hyphomicrobiales</taxon>
        <taxon>Nitrobacteraceae</taxon>
        <taxon>Afipia</taxon>
    </lineage>
</organism>